<keyword evidence="3" id="KW-1185">Reference proteome</keyword>
<evidence type="ECO:0000313" key="2">
    <source>
        <dbReference type="EMBL" id="CAK0860935.1"/>
    </source>
</evidence>
<feature type="region of interest" description="Disordered" evidence="1">
    <location>
        <begin position="36"/>
        <end position="55"/>
    </location>
</feature>
<dbReference type="EMBL" id="CAUYUJ010016024">
    <property type="protein sequence ID" value="CAK0860935.1"/>
    <property type="molecule type" value="Genomic_DNA"/>
</dbReference>
<gene>
    <name evidence="2" type="ORF">PCOR1329_LOCUS49758</name>
</gene>
<protein>
    <submittedName>
        <fullName evidence="2">Uncharacterized protein</fullName>
    </submittedName>
</protein>
<feature type="region of interest" description="Disordered" evidence="1">
    <location>
        <begin position="758"/>
        <end position="792"/>
    </location>
</feature>
<feature type="region of interest" description="Disordered" evidence="1">
    <location>
        <begin position="1"/>
        <end position="22"/>
    </location>
</feature>
<feature type="region of interest" description="Disordered" evidence="1">
    <location>
        <begin position="657"/>
        <end position="677"/>
    </location>
</feature>
<feature type="non-terminal residue" evidence="2">
    <location>
        <position position="837"/>
    </location>
</feature>
<evidence type="ECO:0000313" key="3">
    <source>
        <dbReference type="Proteomes" id="UP001189429"/>
    </source>
</evidence>
<reference evidence="2" key="1">
    <citation type="submission" date="2023-10" db="EMBL/GenBank/DDBJ databases">
        <authorList>
            <person name="Chen Y."/>
            <person name="Shah S."/>
            <person name="Dougan E. K."/>
            <person name="Thang M."/>
            <person name="Chan C."/>
        </authorList>
    </citation>
    <scope>NUCLEOTIDE SEQUENCE [LARGE SCALE GENOMIC DNA]</scope>
</reference>
<evidence type="ECO:0000256" key="1">
    <source>
        <dbReference type="SAM" id="MobiDB-lite"/>
    </source>
</evidence>
<feature type="compositionally biased region" description="Basic and acidic residues" evidence="1">
    <location>
        <begin position="665"/>
        <end position="677"/>
    </location>
</feature>
<dbReference type="Proteomes" id="UP001189429">
    <property type="component" value="Unassembled WGS sequence"/>
</dbReference>
<feature type="compositionally biased region" description="Low complexity" evidence="1">
    <location>
        <begin position="766"/>
        <end position="786"/>
    </location>
</feature>
<sequence length="837" mass="90746">MLAMLEQEGIEGSPSLKKTAESLGLDRLESRLAKRRKLRTELSQPDAGDDRAADSAAQGSQLAVAAAVEPEPAKKERNGCPGCGRVYGVLMSFFQPAFVEWGLPDGRGLWCKDCMGLFRLTRKEEGSLTTWQGKLSKIEVTLDWEFDLMVWIQLKKEGKDRIDDVVFKLRKDSLKWLLENIGIPTGPFVVALLSDRPSMLTDDGMKTLRCVATSSGVQLGALMPLHQTLTHEQLQQSVEIPIDHCTAIQPYNPQPPKIKTPLEVKFDVITDGAKELLTHFATADWNNVKESSFTTHITEVGGVQGEAQATGAESIVELAILWAEGLSMGKHAMKCCREYVKLTAFGSFLSRTARITAHYSYHLTCLKGEFVNSGCVMSMGLDAATKAMVSNGLAGLLEEMIQDSKARYRGIIASSPDAWFRGFFLGTALARICETKLSEIDNQRTRFINELTTCMEEIAQVAQHIEDLKDSSAEVKALRGIIGGALGTQASDVNDAIHVLGAPRMKPILEHYGGKPTWMELQSSAQLALQRNAADDAGDERVAYAIHCLTDGVSLCLDVFTGGPTEGQVSAHLVINNVRVVTEFKIFNAVEEAAFAVQEALSTWSAIRKSERLSLIYEWVQTATTKVASADIVLCYYTYHIAKRTGDLLNSSAQAFGSTGGNSPARREDQGSLDSKPEDYDAALTINDLVELVGKVKWSIQYIRDTISSSGLDSPQVKGLMDILTIVTDHGDKIKLYCNLIDAMVRYGGVPGSGFARLKSSRSPQSGAGSSSAADASSLDDSLDSSATEKGKKPSAELARALLDCASAAPDGLDIMAVVTRGGDKDMIGCKALLMHP</sequence>
<organism evidence="2 3">
    <name type="scientific">Prorocentrum cordatum</name>
    <dbReference type="NCBI Taxonomy" id="2364126"/>
    <lineage>
        <taxon>Eukaryota</taxon>
        <taxon>Sar</taxon>
        <taxon>Alveolata</taxon>
        <taxon>Dinophyceae</taxon>
        <taxon>Prorocentrales</taxon>
        <taxon>Prorocentraceae</taxon>
        <taxon>Prorocentrum</taxon>
    </lineage>
</organism>
<proteinExistence type="predicted"/>
<comment type="caution">
    <text evidence="2">The sequence shown here is derived from an EMBL/GenBank/DDBJ whole genome shotgun (WGS) entry which is preliminary data.</text>
</comment>
<name>A0ABN9UM23_9DINO</name>
<accession>A0ABN9UM23</accession>